<dbReference type="InterPro" id="IPR050452">
    <property type="entry name" value="Metacaspase"/>
</dbReference>
<dbReference type="Pfam" id="PF00656">
    <property type="entry name" value="Peptidase_C14"/>
    <property type="match status" value="1"/>
</dbReference>
<reference evidence="3" key="1">
    <citation type="journal article" date="2019" name="Int. J. Syst. Evol. Microbiol.">
        <title>The Global Catalogue of Microorganisms (GCM) 10K type strain sequencing project: providing services to taxonomists for standard genome sequencing and annotation.</title>
        <authorList>
            <consortium name="The Broad Institute Genomics Platform"/>
            <consortium name="The Broad Institute Genome Sequencing Center for Infectious Disease"/>
            <person name="Wu L."/>
            <person name="Ma J."/>
        </authorList>
    </citation>
    <scope>NUCLEOTIDE SEQUENCE [LARGE SCALE GENOMIC DNA]</scope>
    <source>
        <strain evidence="3">JCM 16114</strain>
    </source>
</reference>
<accession>A0ABP5PAX6</accession>
<evidence type="ECO:0000259" key="1">
    <source>
        <dbReference type="Pfam" id="PF00656"/>
    </source>
</evidence>
<dbReference type="PANTHER" id="PTHR48104">
    <property type="entry name" value="METACASPASE-4"/>
    <property type="match status" value="1"/>
</dbReference>
<name>A0ABP5PAX6_9ACTN</name>
<sequence length="846" mass="90526">MGRLALLAGAETEGLTGVGTDVAAMADLLGRRGFEIRRCEGEAATREGIIEAYEGLIRDVREGDAVVFYFSGHGVHAATAETGLPDVQFIVPWGYGTAGDGFGGITDVELSVLQARLTSVTPNVTAIIDSCHAARMSRDPRLRPRALAHPVPAEVVAEHLRRLSAEGWDLGQRHAEANPFAVRLAACRRWQTAFEYTNAQGVTTGVFTESLCLALREAEEAEAIGTRASWKTIMRRVEERVLALAPGQRAHVEGNPWRLPFDLAEETHEDLLDAERLPDGRIRLLGGHLLGVEPGDGYALITDQDSVLTDVTVSTVSGATSVAAVTSGSPPPALPQRMRARLVRRELPRYAVSVHGQGPVADDMRAALDAAPHVRLATAGTAAVLCTVEVSQEPGEIRLRDEVGELVRPRPASPEGVAATVGNVSKLARSATLRTLPGGTGDAELMVPYTVEWGRVSDGAPERLPDGGAVCYTGEPIYVLLRNDGDRPLYFWLFDLGITGGVTHITNGDPYGLLLAGGSEYTVGHLPDAGLAGLPLSWAEGVPADAPRPESLLVVVADREQDLAAVEQAAARGAKGQAAVRASLRPASSVLESMLHRTMAGMSRELPAEQHARPVRYAVEHLDFLLHPAPAVSRETASFLIDQRPDRSLRIPHKGRARGGPVPVALRLGELVVHRNRALRGGDVRIDALVLTGADGELPAYRAETVRFSGIRDGDRLPLDDLLLYHGPAVDYLDLALWVSRDRQDSLHLSDMLSERLGSMDFKQAVVDVAGLAMAAPQILAAVTALGATATIVNIAYQLLSAAVGDSIGLYRTSLLQAEGFCLGHHPSTGLMRAQDFSFRYEVLKV</sequence>
<comment type="caution">
    <text evidence="2">The sequence shown here is derived from an EMBL/GenBank/DDBJ whole genome shotgun (WGS) entry which is preliminary data.</text>
</comment>
<dbReference type="PANTHER" id="PTHR48104:SF30">
    <property type="entry name" value="METACASPASE-1"/>
    <property type="match status" value="1"/>
</dbReference>
<organism evidence="2 3">
    <name type="scientific">Nonomuraea monospora</name>
    <dbReference type="NCBI Taxonomy" id="568818"/>
    <lineage>
        <taxon>Bacteria</taxon>
        <taxon>Bacillati</taxon>
        <taxon>Actinomycetota</taxon>
        <taxon>Actinomycetes</taxon>
        <taxon>Streptosporangiales</taxon>
        <taxon>Streptosporangiaceae</taxon>
        <taxon>Nonomuraea</taxon>
    </lineage>
</organism>
<evidence type="ECO:0000313" key="2">
    <source>
        <dbReference type="EMBL" id="GAA2208789.1"/>
    </source>
</evidence>
<dbReference type="Gene3D" id="3.40.50.1460">
    <property type="match status" value="1"/>
</dbReference>
<protein>
    <recommendedName>
        <fullName evidence="1">Peptidase C14 caspase domain-containing protein</fullName>
    </recommendedName>
</protein>
<dbReference type="InterPro" id="IPR029030">
    <property type="entry name" value="Caspase-like_dom_sf"/>
</dbReference>
<dbReference type="EMBL" id="BAAAQX010000010">
    <property type="protein sequence ID" value="GAA2208789.1"/>
    <property type="molecule type" value="Genomic_DNA"/>
</dbReference>
<feature type="domain" description="Peptidase C14 caspase" evidence="1">
    <location>
        <begin position="4"/>
        <end position="241"/>
    </location>
</feature>
<dbReference type="Proteomes" id="UP001499843">
    <property type="component" value="Unassembled WGS sequence"/>
</dbReference>
<dbReference type="SUPFAM" id="SSF52129">
    <property type="entry name" value="Caspase-like"/>
    <property type="match status" value="1"/>
</dbReference>
<dbReference type="InterPro" id="IPR011600">
    <property type="entry name" value="Pept_C14_caspase"/>
</dbReference>
<proteinExistence type="predicted"/>
<keyword evidence="3" id="KW-1185">Reference proteome</keyword>
<gene>
    <name evidence="2" type="ORF">GCM10009850_042470</name>
</gene>
<dbReference type="RefSeq" id="WP_344477245.1">
    <property type="nucleotide sequence ID" value="NZ_BAAAQX010000010.1"/>
</dbReference>
<evidence type="ECO:0000313" key="3">
    <source>
        <dbReference type="Proteomes" id="UP001499843"/>
    </source>
</evidence>